<accession>A0A540NF67</accession>
<organism evidence="1 2">
    <name type="scientific">Malus baccata</name>
    <name type="common">Siberian crab apple</name>
    <name type="synonym">Pyrus baccata</name>
    <dbReference type="NCBI Taxonomy" id="106549"/>
    <lineage>
        <taxon>Eukaryota</taxon>
        <taxon>Viridiplantae</taxon>
        <taxon>Streptophyta</taxon>
        <taxon>Embryophyta</taxon>
        <taxon>Tracheophyta</taxon>
        <taxon>Spermatophyta</taxon>
        <taxon>Magnoliopsida</taxon>
        <taxon>eudicotyledons</taxon>
        <taxon>Gunneridae</taxon>
        <taxon>Pentapetalae</taxon>
        <taxon>rosids</taxon>
        <taxon>fabids</taxon>
        <taxon>Rosales</taxon>
        <taxon>Rosaceae</taxon>
        <taxon>Amygdaloideae</taxon>
        <taxon>Maleae</taxon>
        <taxon>Malus</taxon>
    </lineage>
</organism>
<dbReference type="Proteomes" id="UP000315295">
    <property type="component" value="Unassembled WGS sequence"/>
</dbReference>
<proteinExistence type="predicted"/>
<sequence length="51" mass="5662">MIAFGSFDLVLLQVTPDHSRLCSSYTTPSIKSSLGQATKMCLLMMKNDGHW</sequence>
<keyword evidence="2" id="KW-1185">Reference proteome</keyword>
<evidence type="ECO:0000313" key="1">
    <source>
        <dbReference type="EMBL" id="TQE09646.1"/>
    </source>
</evidence>
<reference evidence="1 2" key="1">
    <citation type="journal article" date="2019" name="G3 (Bethesda)">
        <title>Sequencing of a Wild Apple (Malus baccata) Genome Unravels the Differences Between Cultivated and Wild Apple Species Regarding Disease Resistance and Cold Tolerance.</title>
        <authorList>
            <person name="Chen X."/>
        </authorList>
    </citation>
    <scope>NUCLEOTIDE SEQUENCE [LARGE SCALE GENOMIC DNA]</scope>
    <source>
        <strain evidence="2">cv. Shandingzi</strain>
        <tissue evidence="1">Leaves</tissue>
    </source>
</reference>
<dbReference type="EMBL" id="VIEB01000054">
    <property type="protein sequence ID" value="TQE09646.1"/>
    <property type="molecule type" value="Genomic_DNA"/>
</dbReference>
<comment type="caution">
    <text evidence="1">The sequence shown here is derived from an EMBL/GenBank/DDBJ whole genome shotgun (WGS) entry which is preliminary data.</text>
</comment>
<dbReference type="AlphaFoldDB" id="A0A540NF67"/>
<protein>
    <submittedName>
        <fullName evidence="1">Uncharacterized protein</fullName>
    </submittedName>
</protein>
<evidence type="ECO:0000313" key="2">
    <source>
        <dbReference type="Proteomes" id="UP000315295"/>
    </source>
</evidence>
<gene>
    <name evidence="1" type="ORF">C1H46_004739</name>
</gene>
<name>A0A540NF67_MALBA</name>